<proteinExistence type="predicted"/>
<protein>
    <recommendedName>
        <fullName evidence="2">Beta-lactamase-related domain-containing protein</fullName>
    </recommendedName>
</protein>
<dbReference type="EMBL" id="LAZR01001364">
    <property type="protein sequence ID" value="KKN45827.1"/>
    <property type="molecule type" value="Genomic_DNA"/>
</dbReference>
<dbReference type="AlphaFoldDB" id="A0A0F9R908"/>
<gene>
    <name evidence="1" type="ORF">LCGC14_0679110</name>
</gene>
<dbReference type="InterPro" id="IPR012338">
    <property type="entry name" value="Beta-lactam/transpept-like"/>
</dbReference>
<organism evidence="1">
    <name type="scientific">marine sediment metagenome</name>
    <dbReference type="NCBI Taxonomy" id="412755"/>
    <lineage>
        <taxon>unclassified sequences</taxon>
        <taxon>metagenomes</taxon>
        <taxon>ecological metagenomes</taxon>
    </lineage>
</organism>
<evidence type="ECO:0008006" key="2">
    <source>
        <dbReference type="Google" id="ProtNLM"/>
    </source>
</evidence>
<name>A0A0F9R908_9ZZZZ</name>
<accession>A0A0F9R908</accession>
<reference evidence="1" key="1">
    <citation type="journal article" date="2015" name="Nature">
        <title>Complex archaea that bridge the gap between prokaryotes and eukaryotes.</title>
        <authorList>
            <person name="Spang A."/>
            <person name="Saw J.H."/>
            <person name="Jorgensen S.L."/>
            <person name="Zaremba-Niedzwiedzka K."/>
            <person name="Martijn J."/>
            <person name="Lind A.E."/>
            <person name="van Eijk R."/>
            <person name="Schleper C."/>
            <person name="Guy L."/>
            <person name="Ettema T.J."/>
        </authorList>
    </citation>
    <scope>NUCLEOTIDE SEQUENCE</scope>
</reference>
<sequence length="50" mass="5603">MNMTEIHGFCDEQFKSVKEAFTQNFEEGLEVGSSFAATLNGKFVIDLWGV</sequence>
<comment type="caution">
    <text evidence="1">The sequence shown here is derived from an EMBL/GenBank/DDBJ whole genome shotgun (WGS) entry which is preliminary data.</text>
</comment>
<evidence type="ECO:0000313" key="1">
    <source>
        <dbReference type="EMBL" id="KKN45827.1"/>
    </source>
</evidence>
<dbReference type="Gene3D" id="3.40.710.10">
    <property type="entry name" value="DD-peptidase/beta-lactamase superfamily"/>
    <property type="match status" value="1"/>
</dbReference>